<dbReference type="Proteomes" id="UP001159659">
    <property type="component" value="Unassembled WGS sequence"/>
</dbReference>
<gene>
    <name evidence="6" type="ORF">PFR002_LOCUS7326</name>
</gene>
<dbReference type="CDD" id="cd00821">
    <property type="entry name" value="PH"/>
    <property type="match status" value="1"/>
</dbReference>
<dbReference type="SUPFAM" id="SSF50729">
    <property type="entry name" value="PH domain-like"/>
    <property type="match status" value="1"/>
</dbReference>
<dbReference type="EMBL" id="CANTFK010000943">
    <property type="protein sequence ID" value="CAI5733904.1"/>
    <property type="molecule type" value="Genomic_DNA"/>
</dbReference>
<evidence type="ECO:0000256" key="2">
    <source>
        <dbReference type="ARBA" id="ARBA00023043"/>
    </source>
</evidence>
<dbReference type="InterPro" id="IPR036770">
    <property type="entry name" value="Ankyrin_rpt-contain_sf"/>
</dbReference>
<feature type="region of interest" description="Disordered" evidence="4">
    <location>
        <begin position="299"/>
        <end position="330"/>
    </location>
</feature>
<dbReference type="InterPro" id="IPR011993">
    <property type="entry name" value="PH-like_dom_sf"/>
</dbReference>
<dbReference type="PANTHER" id="PTHR24171:SF9">
    <property type="entry name" value="ANKYRIN REPEAT DOMAIN-CONTAINING PROTEIN 39"/>
    <property type="match status" value="1"/>
</dbReference>
<dbReference type="SMART" id="SM00233">
    <property type="entry name" value="PH"/>
    <property type="match status" value="1"/>
</dbReference>
<dbReference type="PROSITE" id="PS50088">
    <property type="entry name" value="ANK_REPEAT"/>
    <property type="match status" value="2"/>
</dbReference>
<evidence type="ECO:0000256" key="1">
    <source>
        <dbReference type="ARBA" id="ARBA00022737"/>
    </source>
</evidence>
<evidence type="ECO:0000259" key="5">
    <source>
        <dbReference type="PROSITE" id="PS50003"/>
    </source>
</evidence>
<dbReference type="Pfam" id="PF13857">
    <property type="entry name" value="Ank_5"/>
    <property type="match status" value="1"/>
</dbReference>
<dbReference type="AlphaFoldDB" id="A0AAV0UAT4"/>
<dbReference type="InterPro" id="IPR001849">
    <property type="entry name" value="PH_domain"/>
</dbReference>
<dbReference type="InterPro" id="IPR002110">
    <property type="entry name" value="Ankyrin_rpt"/>
</dbReference>
<dbReference type="SMART" id="SM00248">
    <property type="entry name" value="ANK"/>
    <property type="match status" value="3"/>
</dbReference>
<feature type="compositionally biased region" description="Polar residues" evidence="4">
    <location>
        <begin position="302"/>
        <end position="318"/>
    </location>
</feature>
<dbReference type="Gene3D" id="1.25.40.20">
    <property type="entry name" value="Ankyrin repeat-containing domain"/>
    <property type="match status" value="1"/>
</dbReference>
<dbReference type="PANTHER" id="PTHR24171">
    <property type="entry name" value="ANKYRIN REPEAT DOMAIN-CONTAINING PROTEIN 39-RELATED"/>
    <property type="match status" value="1"/>
</dbReference>
<sequence length="330" mass="36709">MVRDKQEIGLWRAATRCKVKKFQQFLSNETDDDVRYLLDQPHPAIGTTPLMVAATKKYGAEIVRVLVHLGADLNVTDSGKHQNTALHYAAYNNRVAQLEMLLEAGADVLVLNGKGHTALDVARLRGRKEAAAALTSRLQVHSDWLYLRSKSMVGFWKRRWCVLLACNSKRTATELCIFRSPNKVHPMAVLSQDSLTTQCTALAGKKANGFNLDTPVVYQELRFRRYSRYQSSGRTHVHKAKLQPREYVFACDTESSRDAWMRVLGNQQHGRDSTDTTASSINMNLPHRSSAKFRAAAVDTPSLPSDGSQGGASRNFDTADQGGTLDIGKF</sequence>
<dbReference type="SUPFAM" id="SSF48403">
    <property type="entry name" value="Ankyrin repeat"/>
    <property type="match status" value="1"/>
</dbReference>
<dbReference type="Pfam" id="PF00169">
    <property type="entry name" value="PH"/>
    <property type="match status" value="1"/>
</dbReference>
<feature type="repeat" description="ANK" evidence="3">
    <location>
        <begin position="45"/>
        <end position="78"/>
    </location>
</feature>
<organism evidence="6 7">
    <name type="scientific">Peronospora farinosa</name>
    <dbReference type="NCBI Taxonomy" id="134698"/>
    <lineage>
        <taxon>Eukaryota</taxon>
        <taxon>Sar</taxon>
        <taxon>Stramenopiles</taxon>
        <taxon>Oomycota</taxon>
        <taxon>Peronosporomycetes</taxon>
        <taxon>Peronosporales</taxon>
        <taxon>Peronosporaceae</taxon>
        <taxon>Peronospora</taxon>
    </lineage>
</organism>
<dbReference type="PROSITE" id="PS50297">
    <property type="entry name" value="ANK_REP_REGION"/>
    <property type="match status" value="2"/>
</dbReference>
<feature type="repeat" description="ANK" evidence="3">
    <location>
        <begin position="81"/>
        <end position="113"/>
    </location>
</feature>
<accession>A0AAV0UAT4</accession>
<name>A0AAV0UAT4_9STRA</name>
<evidence type="ECO:0000256" key="4">
    <source>
        <dbReference type="SAM" id="MobiDB-lite"/>
    </source>
</evidence>
<evidence type="ECO:0000313" key="6">
    <source>
        <dbReference type="EMBL" id="CAI5733904.1"/>
    </source>
</evidence>
<feature type="domain" description="PH" evidence="5">
    <location>
        <begin position="138"/>
        <end position="269"/>
    </location>
</feature>
<evidence type="ECO:0000313" key="7">
    <source>
        <dbReference type="Proteomes" id="UP001159659"/>
    </source>
</evidence>
<evidence type="ECO:0000256" key="3">
    <source>
        <dbReference type="PROSITE-ProRule" id="PRU00023"/>
    </source>
</evidence>
<proteinExistence type="predicted"/>
<dbReference type="PROSITE" id="PS50003">
    <property type="entry name" value="PH_DOMAIN"/>
    <property type="match status" value="1"/>
</dbReference>
<reference evidence="6" key="1">
    <citation type="submission" date="2022-12" db="EMBL/GenBank/DDBJ databases">
        <authorList>
            <person name="Webb A."/>
        </authorList>
    </citation>
    <scope>NUCLEOTIDE SEQUENCE</scope>
    <source>
        <strain evidence="6">Pf2</strain>
    </source>
</reference>
<keyword evidence="2 3" id="KW-0040">ANK repeat</keyword>
<comment type="caution">
    <text evidence="6">The sequence shown here is derived from an EMBL/GenBank/DDBJ whole genome shotgun (WGS) entry which is preliminary data.</text>
</comment>
<protein>
    <recommendedName>
        <fullName evidence="5">PH domain-containing protein</fullName>
    </recommendedName>
</protein>
<dbReference type="Gene3D" id="2.30.29.30">
    <property type="entry name" value="Pleckstrin-homology domain (PH domain)/Phosphotyrosine-binding domain (PTB)"/>
    <property type="match status" value="1"/>
</dbReference>
<keyword evidence="1" id="KW-0677">Repeat</keyword>